<feature type="domain" description="Cell wall hydrolase SleB" evidence="1">
    <location>
        <begin position="19"/>
        <end position="138"/>
    </location>
</feature>
<dbReference type="InterPro" id="IPR042047">
    <property type="entry name" value="SleB_dom1"/>
</dbReference>
<accession>A0A9D1I4Y8</accession>
<dbReference type="Pfam" id="PF07486">
    <property type="entry name" value="Hydrolase_2"/>
    <property type="match status" value="1"/>
</dbReference>
<protein>
    <submittedName>
        <fullName evidence="2">Cell wall hydrolase</fullName>
    </submittedName>
</protein>
<reference evidence="2" key="1">
    <citation type="submission" date="2020-10" db="EMBL/GenBank/DDBJ databases">
        <authorList>
            <person name="Gilroy R."/>
        </authorList>
    </citation>
    <scope>NUCLEOTIDE SEQUENCE</scope>
    <source>
        <strain evidence="2">11300</strain>
    </source>
</reference>
<sequence length="147" mass="16180">MSLTTRELFARLIQCEAGGEGEYGMAAVATVVMNRATATEGEFSRVGNGGDVRAVITQPGQFACMRESIAGSYNSQNVYNMRPTDIHYQIADWAMAGGRIAGVDDSLFFFNPYSAVCPEYFPTRVARFHIKVGDHCFYSPTAYYAET</sequence>
<reference evidence="2" key="2">
    <citation type="journal article" date="2021" name="PeerJ">
        <title>Extensive microbial diversity within the chicken gut microbiome revealed by metagenomics and culture.</title>
        <authorList>
            <person name="Gilroy R."/>
            <person name="Ravi A."/>
            <person name="Getino M."/>
            <person name="Pursley I."/>
            <person name="Horton D.L."/>
            <person name="Alikhan N.F."/>
            <person name="Baker D."/>
            <person name="Gharbi K."/>
            <person name="Hall N."/>
            <person name="Watson M."/>
            <person name="Adriaenssens E.M."/>
            <person name="Foster-Nyarko E."/>
            <person name="Jarju S."/>
            <person name="Secka A."/>
            <person name="Antonio M."/>
            <person name="Oren A."/>
            <person name="Chaudhuri R.R."/>
            <person name="La Ragione R."/>
            <person name="Hildebrand F."/>
            <person name="Pallen M.J."/>
        </authorList>
    </citation>
    <scope>NUCLEOTIDE SEQUENCE</scope>
    <source>
        <strain evidence="2">11300</strain>
    </source>
</reference>
<comment type="caution">
    <text evidence="2">The sequence shown here is derived from an EMBL/GenBank/DDBJ whole genome shotgun (WGS) entry which is preliminary data.</text>
</comment>
<evidence type="ECO:0000313" key="2">
    <source>
        <dbReference type="EMBL" id="HIU28064.1"/>
    </source>
</evidence>
<dbReference type="GO" id="GO:0016787">
    <property type="term" value="F:hydrolase activity"/>
    <property type="evidence" value="ECO:0007669"/>
    <property type="project" value="UniProtKB-KW"/>
</dbReference>
<dbReference type="EMBL" id="DVMO01000101">
    <property type="protein sequence ID" value="HIU28064.1"/>
    <property type="molecule type" value="Genomic_DNA"/>
</dbReference>
<organism evidence="2 3">
    <name type="scientific">Candidatus Fimisoma avicola</name>
    <dbReference type="NCBI Taxonomy" id="2840826"/>
    <lineage>
        <taxon>Bacteria</taxon>
        <taxon>Bacillati</taxon>
        <taxon>Bacillota</taxon>
        <taxon>Clostridia</taxon>
        <taxon>Eubacteriales</taxon>
        <taxon>Candidatus Fimisoma</taxon>
    </lineage>
</organism>
<evidence type="ECO:0000259" key="1">
    <source>
        <dbReference type="Pfam" id="PF07486"/>
    </source>
</evidence>
<gene>
    <name evidence="2" type="ORF">IAD16_06785</name>
</gene>
<evidence type="ECO:0000313" key="3">
    <source>
        <dbReference type="Proteomes" id="UP000824091"/>
    </source>
</evidence>
<dbReference type="AlphaFoldDB" id="A0A9D1I4Y8"/>
<dbReference type="Proteomes" id="UP000824091">
    <property type="component" value="Unassembled WGS sequence"/>
</dbReference>
<dbReference type="InterPro" id="IPR011105">
    <property type="entry name" value="Cell_wall_hydrolase_SleB"/>
</dbReference>
<dbReference type="Gene3D" id="1.10.10.2520">
    <property type="entry name" value="Cell wall hydrolase SleB, domain 1"/>
    <property type="match status" value="1"/>
</dbReference>
<keyword evidence="2" id="KW-0378">Hydrolase</keyword>
<proteinExistence type="predicted"/>
<name>A0A9D1I4Y8_9FIRM</name>